<dbReference type="PANTHER" id="PTHR43713">
    <property type="entry name" value="GLUTAMATE-1-SEMIALDEHYDE 2,1-AMINOMUTASE"/>
    <property type="match status" value="1"/>
</dbReference>
<keyword evidence="5" id="KW-0808">Transferase</keyword>
<keyword evidence="2 3" id="KW-0663">Pyridoxal phosphate</keyword>
<comment type="cofactor">
    <cofactor evidence="1">
        <name>pyridoxal 5'-phosphate</name>
        <dbReference type="ChEBI" id="CHEBI:597326"/>
    </cofactor>
</comment>
<dbReference type="BioCyc" id="MetaCyc:MONOMER-17270"/>
<sequence>MTRNSSTLAEKPTCPKDADGNPRIFTAARGARLTDRAGKEWIDFDNARGSVVLGHADPEIAEAVARAASGAAGTATGWSPLVDTVADRLLALCGGEVVGLFRTGTSAVRAAVLAVRESVGRPLVLSSGYHGYDPMWYPPHEPLEPNADGIVDFFYDLDLLAGLLRDRDRIAAVVISPDHMHLTPGWYARARALLADAGVPLIVDEVKVGLRYGPGLSTADLLDADVWVVAKGMANGYPTAAVGGSRTLLKPLREVSFTSFFEPTVLAAAERTLARVATGAPQRTVREAGERFLTHARKSLAGAGLPVELAGDGSFFQFVAATRELEKALWWATEDEGLLFYRGDNQAVSAAFGPDVLDDAEARFTRVCDRLAPYASDAPVSEEARYLAAWNVIDGLRDAARDDRTTREWISRLLDD</sequence>
<evidence type="ECO:0000313" key="5">
    <source>
        <dbReference type="EMBL" id="CAG38707.1"/>
    </source>
</evidence>
<evidence type="ECO:0000256" key="1">
    <source>
        <dbReference type="ARBA" id="ARBA00001933"/>
    </source>
</evidence>
<dbReference type="SUPFAM" id="SSF53383">
    <property type="entry name" value="PLP-dependent transferases"/>
    <property type="match status" value="1"/>
</dbReference>
<keyword evidence="5" id="KW-0032">Aminotransferase</keyword>
<dbReference type="KEGG" id="ag:CAG38707"/>
<dbReference type="EMBL" id="AJ748832">
    <property type="protein sequence ID" value="CAG38707.1"/>
    <property type="molecule type" value="Genomic_DNA"/>
</dbReference>
<evidence type="ECO:0000256" key="3">
    <source>
        <dbReference type="RuleBase" id="RU003560"/>
    </source>
</evidence>
<gene>
    <name evidence="5" type="primary">livB</name>
</gene>
<dbReference type="InterPro" id="IPR015422">
    <property type="entry name" value="PyrdxlP-dep_Trfase_small"/>
</dbReference>
<dbReference type="InterPro" id="IPR015424">
    <property type="entry name" value="PyrdxlP-dep_Trfase"/>
</dbReference>
<reference evidence="5" key="1">
    <citation type="submission" date="2004-06" db="EMBL/GenBank/DDBJ databases">
        <title>Analysis and comparison of biosynthetic gene clusters for the 2-deoxy-inosamine containing aminoglycoside antibiotics ribostamycin, neomycin, lividomycin, paromomycin and butirosin.</title>
        <authorList>
            <person name="Aboshanab K."/>
            <person name="Schmidt-Beissner H."/>
            <person name="Wehmeier U."/>
            <person name="Piepersberg W."/>
            <person name="Welzel K."/>
            <person name="Vente A."/>
        </authorList>
    </citation>
    <scope>NUCLEOTIDE SEQUENCE</scope>
    <source>
        <strain evidence="5">CBS 844.73</strain>
    </source>
</reference>
<name>Q2MF60_STRLV</name>
<dbReference type="InterPro" id="IPR005814">
    <property type="entry name" value="Aminotrans_3"/>
</dbReference>
<dbReference type="GO" id="GO:0030170">
    <property type="term" value="F:pyridoxal phosphate binding"/>
    <property type="evidence" value="ECO:0007669"/>
    <property type="project" value="InterPro"/>
</dbReference>
<dbReference type="GO" id="GO:0008483">
    <property type="term" value="F:transaminase activity"/>
    <property type="evidence" value="ECO:0007669"/>
    <property type="project" value="UniProtKB-KW"/>
</dbReference>
<protein>
    <submittedName>
        <fullName evidence="5">Putative 6'-aminotransferase</fullName>
    </submittedName>
</protein>
<comment type="similarity">
    <text evidence="3">Belongs to the class-III pyridoxal-phosphate-dependent aminotransferase family.</text>
</comment>
<dbReference type="Pfam" id="PF00202">
    <property type="entry name" value="Aminotran_3"/>
    <property type="match status" value="2"/>
</dbReference>
<dbReference type="AlphaFoldDB" id="Q2MF60"/>
<organism evidence="5">
    <name type="scientific">Streptomyces lividus</name>
    <dbReference type="NCBI Taxonomy" id="282216"/>
    <lineage>
        <taxon>Bacteria</taxon>
        <taxon>Bacillati</taxon>
        <taxon>Actinomycetota</taxon>
        <taxon>Actinomycetes</taxon>
        <taxon>Kitasatosporales</taxon>
        <taxon>Streptomycetaceae</taxon>
        <taxon>Streptomyces</taxon>
    </lineage>
</organism>
<proteinExistence type="inferred from homology"/>
<feature type="region of interest" description="Disordered" evidence="4">
    <location>
        <begin position="1"/>
        <end position="21"/>
    </location>
</feature>
<evidence type="ECO:0000256" key="4">
    <source>
        <dbReference type="SAM" id="MobiDB-lite"/>
    </source>
</evidence>
<evidence type="ECO:0000256" key="2">
    <source>
        <dbReference type="ARBA" id="ARBA00022898"/>
    </source>
</evidence>
<accession>Q2MF60</accession>
<dbReference type="Gene3D" id="3.40.640.10">
    <property type="entry name" value="Type I PLP-dependent aspartate aminotransferase-like (Major domain)"/>
    <property type="match status" value="1"/>
</dbReference>
<dbReference type="PANTHER" id="PTHR43713:SF3">
    <property type="entry name" value="GLUTAMATE-1-SEMIALDEHYDE 2,1-AMINOMUTASE 1, CHLOROPLASTIC-RELATED"/>
    <property type="match status" value="1"/>
</dbReference>
<dbReference type="Gene3D" id="3.90.1150.10">
    <property type="entry name" value="Aspartate Aminotransferase, domain 1"/>
    <property type="match status" value="1"/>
</dbReference>
<dbReference type="InterPro" id="IPR015421">
    <property type="entry name" value="PyrdxlP-dep_Trfase_major"/>
</dbReference>